<comment type="subcellular location">
    <subcellularLocation>
        <location evidence="2 8">Nucleus</location>
        <location evidence="2 8">Nucleolus</location>
    </subcellularLocation>
</comment>
<evidence type="ECO:0000256" key="2">
    <source>
        <dbReference type="ARBA" id="ARBA00004604"/>
    </source>
</evidence>
<feature type="region of interest" description="Disordered" evidence="9">
    <location>
        <begin position="1"/>
        <end position="98"/>
    </location>
</feature>
<evidence type="ECO:0000256" key="3">
    <source>
        <dbReference type="ARBA" id="ARBA00007869"/>
    </source>
</evidence>
<evidence type="ECO:0000256" key="6">
    <source>
        <dbReference type="ARBA" id="ARBA00023054"/>
    </source>
</evidence>
<keyword evidence="5 8" id="KW-0698">rRNA processing</keyword>
<comment type="function">
    <text evidence="1 8">Involved in nucleolar integrity and required for processing of the pre-rRNA for the 60S ribosome subunit.</text>
</comment>
<dbReference type="Pfam" id="PF03879">
    <property type="entry name" value="Cgr1"/>
    <property type="match status" value="1"/>
</dbReference>
<dbReference type="EMBL" id="KV423986">
    <property type="protein sequence ID" value="KZT55922.1"/>
    <property type="molecule type" value="Genomic_DNA"/>
</dbReference>
<evidence type="ECO:0000256" key="4">
    <source>
        <dbReference type="ARBA" id="ARBA00022517"/>
    </source>
</evidence>
<dbReference type="GO" id="GO:0006364">
    <property type="term" value="P:rRNA processing"/>
    <property type="evidence" value="ECO:0007669"/>
    <property type="project" value="UniProtKB-UniRule"/>
</dbReference>
<dbReference type="Proteomes" id="UP000076842">
    <property type="component" value="Unassembled WGS sequence"/>
</dbReference>
<dbReference type="OrthoDB" id="277961at2759"/>
<organism evidence="10 11">
    <name type="scientific">Calocera cornea HHB12733</name>
    <dbReference type="NCBI Taxonomy" id="1353952"/>
    <lineage>
        <taxon>Eukaryota</taxon>
        <taxon>Fungi</taxon>
        <taxon>Dikarya</taxon>
        <taxon>Basidiomycota</taxon>
        <taxon>Agaricomycotina</taxon>
        <taxon>Dacrymycetes</taxon>
        <taxon>Dacrymycetales</taxon>
        <taxon>Dacrymycetaceae</taxon>
        <taxon>Calocera</taxon>
    </lineage>
</organism>
<evidence type="ECO:0000256" key="7">
    <source>
        <dbReference type="ARBA" id="ARBA00023242"/>
    </source>
</evidence>
<name>A0A165F0B3_9BASI</name>
<evidence type="ECO:0000256" key="9">
    <source>
        <dbReference type="SAM" id="MobiDB-lite"/>
    </source>
</evidence>
<reference evidence="10 11" key="1">
    <citation type="journal article" date="2016" name="Mol. Biol. Evol.">
        <title>Comparative Genomics of Early-Diverging Mushroom-Forming Fungi Provides Insights into the Origins of Lignocellulose Decay Capabilities.</title>
        <authorList>
            <person name="Nagy L.G."/>
            <person name="Riley R."/>
            <person name="Tritt A."/>
            <person name="Adam C."/>
            <person name="Daum C."/>
            <person name="Floudas D."/>
            <person name="Sun H."/>
            <person name="Yadav J.S."/>
            <person name="Pangilinan J."/>
            <person name="Larsson K.H."/>
            <person name="Matsuura K."/>
            <person name="Barry K."/>
            <person name="Labutti K."/>
            <person name="Kuo R."/>
            <person name="Ohm R.A."/>
            <person name="Bhattacharya S.S."/>
            <person name="Shirouzu T."/>
            <person name="Yoshinaga Y."/>
            <person name="Martin F.M."/>
            <person name="Grigoriev I.V."/>
            <person name="Hibbett D.S."/>
        </authorList>
    </citation>
    <scope>NUCLEOTIDE SEQUENCE [LARGE SCALE GENOMIC DNA]</scope>
    <source>
        <strain evidence="10 11">HHB12733</strain>
    </source>
</reference>
<dbReference type="InParanoid" id="A0A165F0B3"/>
<feature type="compositionally biased region" description="Polar residues" evidence="9">
    <location>
        <begin position="30"/>
        <end position="44"/>
    </location>
</feature>
<comment type="similarity">
    <text evidence="3 8">Belongs to the CGR1 family.</text>
</comment>
<protein>
    <recommendedName>
        <fullName evidence="8">rRNA-processing protein</fullName>
    </recommendedName>
</protein>
<proteinExistence type="inferred from homology"/>
<keyword evidence="7 8" id="KW-0539">Nucleus</keyword>
<evidence type="ECO:0000256" key="1">
    <source>
        <dbReference type="ARBA" id="ARBA00004090"/>
    </source>
</evidence>
<evidence type="ECO:0000313" key="11">
    <source>
        <dbReference type="Proteomes" id="UP000076842"/>
    </source>
</evidence>
<sequence length="127" mass="14439">MATTVQLVQEEGDEGIALRTSAAGRESGKSWKSTRAATRRTQMPKSLKSKSWEARVAQRSEEDAVKKLARELQEEKQADKDRKRQITQDRRKAKEEKLRLESMAAKLSAKKIARMKKRAGRSKKVKG</sequence>
<evidence type="ECO:0000256" key="8">
    <source>
        <dbReference type="RuleBase" id="RU363084"/>
    </source>
</evidence>
<dbReference type="GO" id="GO:0005730">
    <property type="term" value="C:nucleolus"/>
    <property type="evidence" value="ECO:0007669"/>
    <property type="project" value="UniProtKB-SubCell"/>
</dbReference>
<gene>
    <name evidence="10" type="ORF">CALCODRAFT_509780</name>
</gene>
<evidence type="ECO:0000313" key="10">
    <source>
        <dbReference type="EMBL" id="KZT55922.1"/>
    </source>
</evidence>
<keyword evidence="4 8" id="KW-0690">Ribosome biogenesis</keyword>
<keyword evidence="11" id="KW-1185">Reference proteome</keyword>
<accession>A0A165F0B3</accession>
<evidence type="ECO:0000256" key="5">
    <source>
        <dbReference type="ARBA" id="ARBA00022552"/>
    </source>
</evidence>
<dbReference type="AlphaFoldDB" id="A0A165F0B3"/>
<feature type="compositionally biased region" description="Basic and acidic residues" evidence="9">
    <location>
        <begin position="50"/>
        <end position="98"/>
    </location>
</feature>
<keyword evidence="6" id="KW-0175">Coiled coil</keyword>
<dbReference type="InterPro" id="IPR005579">
    <property type="entry name" value="Cgr1-like"/>
</dbReference>